<dbReference type="AlphaFoldDB" id="A0A4Y2DDJ3"/>
<accession>A0A4Y2DDJ3</accession>
<comment type="caution">
    <text evidence="2">The sequence shown here is derived from an EMBL/GenBank/DDBJ whole genome shotgun (WGS) entry which is preliminary data.</text>
</comment>
<keyword evidence="3" id="KW-1185">Reference proteome</keyword>
<feature type="transmembrane region" description="Helical" evidence="1">
    <location>
        <begin position="14"/>
        <end position="35"/>
    </location>
</feature>
<evidence type="ECO:0000313" key="3">
    <source>
        <dbReference type="Proteomes" id="UP000499080"/>
    </source>
</evidence>
<gene>
    <name evidence="2" type="ORF">AVEN_209980_1</name>
</gene>
<evidence type="ECO:0000256" key="1">
    <source>
        <dbReference type="SAM" id="Phobius"/>
    </source>
</evidence>
<reference evidence="2 3" key="1">
    <citation type="journal article" date="2019" name="Sci. Rep.">
        <title>Orb-weaving spider Araneus ventricosus genome elucidates the spidroin gene catalogue.</title>
        <authorList>
            <person name="Kono N."/>
            <person name="Nakamura H."/>
            <person name="Ohtoshi R."/>
            <person name="Moran D.A.P."/>
            <person name="Shinohara A."/>
            <person name="Yoshida Y."/>
            <person name="Fujiwara M."/>
            <person name="Mori M."/>
            <person name="Tomita M."/>
            <person name="Arakawa K."/>
        </authorList>
    </citation>
    <scope>NUCLEOTIDE SEQUENCE [LARGE SCALE GENOMIC DNA]</scope>
</reference>
<name>A0A4Y2DDJ3_ARAVE</name>
<evidence type="ECO:0000313" key="2">
    <source>
        <dbReference type="EMBL" id="GBM14098.1"/>
    </source>
</evidence>
<dbReference type="EMBL" id="BGPR01000338">
    <property type="protein sequence ID" value="GBM14098.1"/>
    <property type="molecule type" value="Genomic_DNA"/>
</dbReference>
<keyword evidence="1" id="KW-0812">Transmembrane</keyword>
<keyword evidence="1" id="KW-0472">Membrane</keyword>
<dbReference type="Proteomes" id="UP000499080">
    <property type="component" value="Unassembled WGS sequence"/>
</dbReference>
<sequence length="106" mass="11541">MVSASASEPIDRKFYPGLCPYSVFAIVCTAILLQVRPMVTSKPALTCCKLVSTCTLVVSNLLQACRFAVQVYCKLKLLSEISLLMALFLLVVALGAFFLLRGCPTF</sequence>
<protein>
    <submittedName>
        <fullName evidence="2">Uncharacterized protein</fullName>
    </submittedName>
</protein>
<feature type="transmembrane region" description="Helical" evidence="1">
    <location>
        <begin position="81"/>
        <end position="100"/>
    </location>
</feature>
<proteinExistence type="predicted"/>
<keyword evidence="1" id="KW-1133">Transmembrane helix</keyword>
<organism evidence="2 3">
    <name type="scientific">Araneus ventricosus</name>
    <name type="common">Orbweaver spider</name>
    <name type="synonym">Epeira ventricosa</name>
    <dbReference type="NCBI Taxonomy" id="182803"/>
    <lineage>
        <taxon>Eukaryota</taxon>
        <taxon>Metazoa</taxon>
        <taxon>Ecdysozoa</taxon>
        <taxon>Arthropoda</taxon>
        <taxon>Chelicerata</taxon>
        <taxon>Arachnida</taxon>
        <taxon>Araneae</taxon>
        <taxon>Araneomorphae</taxon>
        <taxon>Entelegynae</taxon>
        <taxon>Araneoidea</taxon>
        <taxon>Araneidae</taxon>
        <taxon>Araneus</taxon>
    </lineage>
</organism>